<feature type="transmembrane region" description="Helical" evidence="1">
    <location>
        <begin position="16"/>
        <end position="36"/>
    </location>
</feature>
<dbReference type="Proteomes" id="UP000194360">
    <property type="component" value="Unassembled WGS sequence"/>
</dbReference>
<dbReference type="STRING" id="2074.BG845_04248"/>
<dbReference type="RefSeq" id="WP_085914444.1">
    <property type="nucleotide sequence ID" value="NZ_AP018920.1"/>
</dbReference>
<keyword evidence="1" id="KW-0472">Membrane</keyword>
<evidence type="ECO:0000256" key="1">
    <source>
        <dbReference type="SAM" id="Phobius"/>
    </source>
</evidence>
<feature type="transmembrane region" description="Helical" evidence="1">
    <location>
        <begin position="42"/>
        <end position="59"/>
    </location>
</feature>
<accession>A0A1Y2MS79</accession>
<keyword evidence="1" id="KW-0812">Transmembrane</keyword>
<sequence length="177" mass="17759">MQVEEKAPADTSLRRNGALITASFGFVWALTGASALPVPLPVVLLAATVTVVAIVVALLPGPAARPRRLPADWAGRYRRIGLVQGVLIAAVVAGAVLLGAPGLIAPAVCVVVGVHFLPLAVAVDQPGYRLTGIALVIAGAAGLVVWAAAGADHARAVGGLVAAVVLWVTSVAVARRP</sequence>
<comment type="caution">
    <text evidence="2">The sequence shown here is derived from an EMBL/GenBank/DDBJ whole genome shotgun (WGS) entry which is preliminary data.</text>
</comment>
<dbReference type="AlphaFoldDB" id="A0A1Y2MS79"/>
<name>A0A1Y2MS79_PSEAH</name>
<feature type="transmembrane region" description="Helical" evidence="1">
    <location>
        <begin position="80"/>
        <end position="98"/>
    </location>
</feature>
<feature type="transmembrane region" description="Helical" evidence="1">
    <location>
        <begin position="130"/>
        <end position="149"/>
    </location>
</feature>
<feature type="transmembrane region" description="Helical" evidence="1">
    <location>
        <begin position="104"/>
        <end position="123"/>
    </location>
</feature>
<reference evidence="2 3" key="1">
    <citation type="submission" date="2016-09" db="EMBL/GenBank/DDBJ databases">
        <title>Pseudonocardia autotrophica DSM535, a candidate organism with high potential of specific P450 cytochromes.</title>
        <authorList>
            <person name="Grumaz C."/>
            <person name="Vainshtein Y."/>
            <person name="Kirstahler P."/>
            <person name="Sohn K."/>
        </authorList>
    </citation>
    <scope>NUCLEOTIDE SEQUENCE [LARGE SCALE GENOMIC DNA]</scope>
    <source>
        <strain evidence="2 3">DSM 535</strain>
    </source>
</reference>
<gene>
    <name evidence="2" type="ORF">BG845_04248</name>
</gene>
<dbReference type="EMBL" id="MIGB01000025">
    <property type="protein sequence ID" value="OSY38075.1"/>
    <property type="molecule type" value="Genomic_DNA"/>
</dbReference>
<evidence type="ECO:0000313" key="2">
    <source>
        <dbReference type="EMBL" id="OSY38075.1"/>
    </source>
</evidence>
<proteinExistence type="predicted"/>
<keyword evidence="1" id="KW-1133">Transmembrane helix</keyword>
<keyword evidence="3" id="KW-1185">Reference proteome</keyword>
<evidence type="ECO:0000313" key="3">
    <source>
        <dbReference type="Proteomes" id="UP000194360"/>
    </source>
</evidence>
<protein>
    <submittedName>
        <fullName evidence="2">Uncharacterized protein</fullName>
    </submittedName>
</protein>
<feature type="transmembrane region" description="Helical" evidence="1">
    <location>
        <begin position="155"/>
        <end position="174"/>
    </location>
</feature>
<organism evidence="2 3">
    <name type="scientific">Pseudonocardia autotrophica</name>
    <name type="common">Amycolata autotrophica</name>
    <name type="synonym">Nocardia autotrophica</name>
    <dbReference type="NCBI Taxonomy" id="2074"/>
    <lineage>
        <taxon>Bacteria</taxon>
        <taxon>Bacillati</taxon>
        <taxon>Actinomycetota</taxon>
        <taxon>Actinomycetes</taxon>
        <taxon>Pseudonocardiales</taxon>
        <taxon>Pseudonocardiaceae</taxon>
        <taxon>Pseudonocardia</taxon>
    </lineage>
</organism>